<protein>
    <recommendedName>
        <fullName evidence="3">DUF5678 domain-containing protein</fullName>
    </recommendedName>
</protein>
<dbReference type="AlphaFoldDB" id="A0A1E5FZF9"/>
<evidence type="ECO:0008006" key="3">
    <source>
        <dbReference type="Google" id="ProtNLM"/>
    </source>
</evidence>
<dbReference type="Proteomes" id="UP000094296">
    <property type="component" value="Unassembled WGS sequence"/>
</dbReference>
<evidence type="ECO:0000313" key="1">
    <source>
        <dbReference type="EMBL" id="OEF95967.1"/>
    </source>
</evidence>
<dbReference type="STRING" id="766136.BHF68_09450"/>
<name>A0A1E5FZF9_9FIRM</name>
<proteinExistence type="predicted"/>
<dbReference type="OrthoDB" id="5770817at2"/>
<sequence length="84" mass="10048">MKWESIRQQYPNKWVLLEAIDAYSTDGRRIINKSSVVNYFNDSKEALTEYKELHKNAPDRELYVVHTSKQDLHVVERKWLGIRV</sequence>
<reference evidence="1 2" key="1">
    <citation type="submission" date="2016-09" db="EMBL/GenBank/DDBJ databases">
        <title>Draft genome sequence for the type strain of Desulfuribacillus alkaliarsenatis AHT28, an obligately anaerobic, sulfidogenic bacterium isolated from Russian soda lake sediments.</title>
        <authorList>
            <person name="Abin C.A."/>
            <person name="Hollibaugh J.T."/>
        </authorList>
    </citation>
    <scope>NUCLEOTIDE SEQUENCE [LARGE SCALE GENOMIC DNA]</scope>
    <source>
        <strain evidence="1 2">AHT28</strain>
    </source>
</reference>
<comment type="caution">
    <text evidence="1">The sequence shown here is derived from an EMBL/GenBank/DDBJ whole genome shotgun (WGS) entry which is preliminary data.</text>
</comment>
<keyword evidence="2" id="KW-1185">Reference proteome</keyword>
<dbReference type="RefSeq" id="WP_069643887.1">
    <property type="nucleotide sequence ID" value="NZ_MIJE01000033.1"/>
</dbReference>
<gene>
    <name evidence="1" type="ORF">BHF68_09450</name>
</gene>
<evidence type="ECO:0000313" key="2">
    <source>
        <dbReference type="Proteomes" id="UP000094296"/>
    </source>
</evidence>
<organism evidence="1 2">
    <name type="scientific">Desulfuribacillus alkaliarsenatis</name>
    <dbReference type="NCBI Taxonomy" id="766136"/>
    <lineage>
        <taxon>Bacteria</taxon>
        <taxon>Bacillati</taxon>
        <taxon>Bacillota</taxon>
        <taxon>Desulfuribacillia</taxon>
        <taxon>Desulfuribacillales</taxon>
        <taxon>Desulfuribacillaceae</taxon>
        <taxon>Desulfuribacillus</taxon>
    </lineage>
</organism>
<dbReference type="EMBL" id="MIJE01000033">
    <property type="protein sequence ID" value="OEF95967.1"/>
    <property type="molecule type" value="Genomic_DNA"/>
</dbReference>
<accession>A0A1E5FZF9</accession>